<evidence type="ECO:0000259" key="1">
    <source>
        <dbReference type="Pfam" id="PF12697"/>
    </source>
</evidence>
<comment type="caution">
    <text evidence="2">The sequence shown here is derived from an EMBL/GenBank/DDBJ whole genome shotgun (WGS) entry which is preliminary data.</text>
</comment>
<proteinExistence type="predicted"/>
<dbReference type="Pfam" id="PF12697">
    <property type="entry name" value="Abhydrolase_6"/>
    <property type="match status" value="1"/>
</dbReference>
<dbReference type="SUPFAM" id="SSF53474">
    <property type="entry name" value="alpha/beta-Hydrolases"/>
    <property type="match status" value="1"/>
</dbReference>
<dbReference type="OrthoDB" id="9800988at2"/>
<evidence type="ECO:0000313" key="3">
    <source>
        <dbReference type="Proteomes" id="UP000031488"/>
    </source>
</evidence>
<dbReference type="InterPro" id="IPR000073">
    <property type="entry name" value="AB_hydrolase_1"/>
</dbReference>
<feature type="domain" description="AB hydrolase-1" evidence="1">
    <location>
        <begin position="32"/>
        <end position="268"/>
    </location>
</feature>
<dbReference type="AlphaFoldDB" id="A0A0B9ALT4"/>
<dbReference type="Proteomes" id="UP000031488">
    <property type="component" value="Unassembled WGS sequence"/>
</dbReference>
<reference evidence="2 3" key="1">
    <citation type="submission" date="2014-11" db="EMBL/GenBank/DDBJ databases">
        <title>Draft Genome Sequence of Brevibacterium linens AE038-8.</title>
        <authorList>
            <person name="Maizel D."/>
            <person name="Utturkar S.M."/>
            <person name="Brown S.D."/>
            <person name="Ferrero M."/>
            <person name="Rosen B.P."/>
        </authorList>
    </citation>
    <scope>NUCLEOTIDE SEQUENCE [LARGE SCALE GENOMIC DNA]</scope>
    <source>
        <strain evidence="2 3">AE038-8</strain>
    </source>
</reference>
<dbReference type="EMBL" id="JTJZ01000020">
    <property type="protein sequence ID" value="KHS51692.1"/>
    <property type="molecule type" value="Genomic_DNA"/>
</dbReference>
<sequence>MHQRVNGKLQTVTWSGRQLVGRSFGPSGGEPVLFVAGAATGKAMCFGESVLDEKRIRIFTMDRPGMGQSTLDAQRTLTSTAADYRAFMSGVVPSGGLPAPVIAHSQGAMFGIAIALSGGASSLTLVSPADEVMHPVIHHMLPPEAVYFPDLVRSDPNKARQILGSFTPEAMEEMVLAGARQQDRDFYKDPNFLSRYRAALDEGFASDGAAYVQDTFLAMQRWGLDLTEVKCSVNIFFGGKDESHSPDLGQTLATRFPAARRTVISDAGGALLWTHARLILEQVLARETRS</sequence>
<dbReference type="GO" id="GO:0003824">
    <property type="term" value="F:catalytic activity"/>
    <property type="evidence" value="ECO:0007669"/>
    <property type="project" value="UniProtKB-ARBA"/>
</dbReference>
<accession>A0A0B9ALT4</accession>
<evidence type="ECO:0000313" key="2">
    <source>
        <dbReference type="EMBL" id="KHS51692.1"/>
    </source>
</evidence>
<dbReference type="PATRIC" id="fig|1703.6.peg.2139"/>
<gene>
    <name evidence="2" type="ORF">AE0388_2242</name>
</gene>
<dbReference type="Gene3D" id="3.40.50.1820">
    <property type="entry name" value="alpha/beta hydrolase"/>
    <property type="match status" value="1"/>
</dbReference>
<keyword evidence="3" id="KW-1185">Reference proteome</keyword>
<dbReference type="InterPro" id="IPR029058">
    <property type="entry name" value="AB_hydrolase_fold"/>
</dbReference>
<dbReference type="RefSeq" id="WP_039210412.1">
    <property type="nucleotide sequence ID" value="NZ_JTJZ01000020.1"/>
</dbReference>
<protein>
    <recommendedName>
        <fullName evidence="1">AB hydrolase-1 domain-containing protein</fullName>
    </recommendedName>
</protein>
<name>A0A0B9ALT4_BRELN</name>
<organism evidence="2 3">
    <name type="scientific">Brevibacterium linens</name>
    <dbReference type="NCBI Taxonomy" id="1703"/>
    <lineage>
        <taxon>Bacteria</taxon>
        <taxon>Bacillati</taxon>
        <taxon>Actinomycetota</taxon>
        <taxon>Actinomycetes</taxon>
        <taxon>Micrococcales</taxon>
        <taxon>Brevibacteriaceae</taxon>
        <taxon>Brevibacterium</taxon>
    </lineage>
</organism>